<reference evidence="3 4" key="1">
    <citation type="submission" date="2023-06" db="EMBL/GenBank/DDBJ databases">
        <title>Pelomonas sp. PFR6 16S ribosomal RNA gene Genome sequencing and assembly.</title>
        <authorList>
            <person name="Woo H."/>
        </authorList>
    </citation>
    <scope>NUCLEOTIDE SEQUENCE [LARGE SCALE GENOMIC DNA]</scope>
    <source>
        <strain evidence="3 4">PFR6</strain>
    </source>
</reference>
<dbReference type="Pfam" id="PF13360">
    <property type="entry name" value="PQQ_2"/>
    <property type="match status" value="2"/>
</dbReference>
<feature type="domain" description="Pyrrolo-quinoline quinone repeat" evidence="2">
    <location>
        <begin position="94"/>
        <end position="201"/>
    </location>
</feature>
<dbReference type="Gene3D" id="2.130.10.10">
    <property type="entry name" value="YVTN repeat-like/Quinoprotein amine dehydrogenase"/>
    <property type="match status" value="1"/>
</dbReference>
<sequence length="363" mass="38446">MRKLFVLLGLALAVSGLAEAAPGDLLRSVPSGAAVHGAVAPLPEGGWCAGNLSGELFCLDAGGRRRTLTLADGPLLNAPLVQRGRLVVASTHGVQAFALADGKPLWRLALPPLPAPVLWDAYMPDPLPLGEEDLLVAHGRELLRLNAADGKPRWRLSLDAAVIAQLQLQGGSLWLADVEGRLLKIDPASGAVRQRWAAAQGLIQGAPALREDGWAWITGRDARVRGWRLDGRNGGGGAQVWEADHGGNWIMAAPLLLGEQLIVAESDGFLIQAYRARDGQRLWHFGLGQNVFQAPVVDGERLLVASGRAYQADAQGLVTAIGAGGELLWQRALPANAFGRPLLVGRRLVVGTENGQVHEIAVD</sequence>
<gene>
    <name evidence="3" type="ORF">QWJ38_19380</name>
</gene>
<evidence type="ECO:0000259" key="2">
    <source>
        <dbReference type="Pfam" id="PF13360"/>
    </source>
</evidence>
<accession>A0ABT8DWP7</accession>
<proteinExistence type="predicted"/>
<feature type="signal peptide" evidence="1">
    <location>
        <begin position="1"/>
        <end position="20"/>
    </location>
</feature>
<name>A0ABT8DWP7_9BURK</name>
<evidence type="ECO:0000256" key="1">
    <source>
        <dbReference type="SAM" id="SignalP"/>
    </source>
</evidence>
<keyword evidence="1" id="KW-0732">Signal</keyword>
<dbReference type="InterPro" id="IPR011047">
    <property type="entry name" value="Quinoprotein_ADH-like_sf"/>
</dbReference>
<keyword evidence="4" id="KW-1185">Reference proteome</keyword>
<dbReference type="SUPFAM" id="SSF50998">
    <property type="entry name" value="Quinoprotein alcohol dehydrogenase-like"/>
    <property type="match status" value="1"/>
</dbReference>
<dbReference type="Proteomes" id="UP001228044">
    <property type="component" value="Unassembled WGS sequence"/>
</dbReference>
<dbReference type="PANTHER" id="PTHR34512">
    <property type="entry name" value="CELL SURFACE PROTEIN"/>
    <property type="match status" value="1"/>
</dbReference>
<dbReference type="RefSeq" id="WP_290360761.1">
    <property type="nucleotide sequence ID" value="NZ_JAUHHC010000005.1"/>
</dbReference>
<feature type="domain" description="Pyrrolo-quinoline quinone repeat" evidence="2">
    <location>
        <begin position="271"/>
        <end position="360"/>
    </location>
</feature>
<comment type="caution">
    <text evidence="3">The sequence shown here is derived from an EMBL/GenBank/DDBJ whole genome shotgun (WGS) entry which is preliminary data.</text>
</comment>
<dbReference type="InterPro" id="IPR015943">
    <property type="entry name" value="WD40/YVTN_repeat-like_dom_sf"/>
</dbReference>
<dbReference type="EMBL" id="JAUHHC010000005">
    <property type="protein sequence ID" value="MDN3922458.1"/>
    <property type="molecule type" value="Genomic_DNA"/>
</dbReference>
<feature type="chain" id="PRO_5046744478" evidence="1">
    <location>
        <begin position="21"/>
        <end position="363"/>
    </location>
</feature>
<dbReference type="PANTHER" id="PTHR34512:SF30">
    <property type="entry name" value="OUTER MEMBRANE PROTEIN ASSEMBLY FACTOR BAMB"/>
    <property type="match status" value="1"/>
</dbReference>
<dbReference type="InterPro" id="IPR002372">
    <property type="entry name" value="PQQ_rpt_dom"/>
</dbReference>
<protein>
    <submittedName>
        <fullName evidence="3">PQQ-binding-like beta-propeller repeat protein</fullName>
    </submittedName>
</protein>
<dbReference type="Gene3D" id="2.40.10.480">
    <property type="match status" value="1"/>
</dbReference>
<evidence type="ECO:0000313" key="4">
    <source>
        <dbReference type="Proteomes" id="UP001228044"/>
    </source>
</evidence>
<evidence type="ECO:0000313" key="3">
    <source>
        <dbReference type="EMBL" id="MDN3922458.1"/>
    </source>
</evidence>
<organism evidence="3 4">
    <name type="scientific">Roseateles violae</name>
    <dbReference type="NCBI Taxonomy" id="3058042"/>
    <lineage>
        <taxon>Bacteria</taxon>
        <taxon>Pseudomonadati</taxon>
        <taxon>Pseudomonadota</taxon>
        <taxon>Betaproteobacteria</taxon>
        <taxon>Burkholderiales</taxon>
        <taxon>Sphaerotilaceae</taxon>
        <taxon>Roseateles</taxon>
    </lineage>
</organism>